<comment type="similarity">
    <text evidence="3">Belongs to the peptidase T1B family.</text>
</comment>
<reference evidence="4" key="1">
    <citation type="submission" date="2019-08" db="EMBL/GenBank/DDBJ databases">
        <title>Phocoena sinus (Vaquita) genome, mPhoSin1, primary haplotype.</title>
        <authorList>
            <person name="Morin P."/>
            <person name="Mountcastle J."/>
            <person name="Fungtammasan C."/>
            <person name="Rhie A."/>
            <person name="Rojas-Bracho L."/>
            <person name="Smith C.R."/>
            <person name="Taylor B.L."/>
            <person name="Gulland F.M.D."/>
            <person name="Musser W."/>
            <person name="Houck M."/>
            <person name="Haase B."/>
            <person name="Paez S."/>
            <person name="Howe K."/>
            <person name="Torrance J."/>
            <person name="Formenti G."/>
            <person name="Phillippy A."/>
            <person name="Ryder O."/>
            <person name="Jarvis E.D."/>
            <person name="Fedrigo O."/>
        </authorList>
    </citation>
    <scope>NUCLEOTIDE SEQUENCE [LARGE SCALE GENOMIC DNA]</scope>
</reference>
<reference evidence="4" key="2">
    <citation type="submission" date="2025-08" db="UniProtKB">
        <authorList>
            <consortium name="Ensembl"/>
        </authorList>
    </citation>
    <scope>IDENTIFICATION</scope>
</reference>
<proteinExistence type="inferred from homology"/>
<evidence type="ECO:0000256" key="2">
    <source>
        <dbReference type="ARBA" id="ARBA00022942"/>
    </source>
</evidence>
<dbReference type="InterPro" id="IPR016050">
    <property type="entry name" value="Proteasome_bsu_CS"/>
</dbReference>
<keyword evidence="5" id="KW-1185">Reference proteome</keyword>
<dbReference type="Proteomes" id="UP000694554">
    <property type="component" value="Chromosome 2"/>
</dbReference>
<dbReference type="SUPFAM" id="SSF56235">
    <property type="entry name" value="N-terminal nucleophile aminohydrolases (Ntn hydrolases)"/>
    <property type="match status" value="1"/>
</dbReference>
<dbReference type="PANTHER" id="PTHR32194:SF14">
    <property type="entry name" value="PROTEASOME SUBUNIT BETA"/>
    <property type="match status" value="1"/>
</dbReference>
<comment type="subunit">
    <text evidence="3">Component of the proteasome complex.</text>
</comment>
<dbReference type="InterPro" id="IPR029055">
    <property type="entry name" value="Ntn_hydrolases_N"/>
</dbReference>
<reference evidence="4" key="3">
    <citation type="submission" date="2025-09" db="UniProtKB">
        <authorList>
            <consortium name="Ensembl"/>
        </authorList>
    </citation>
    <scope>IDENTIFICATION</scope>
</reference>
<dbReference type="AlphaFoldDB" id="A0A8C9E4R8"/>
<comment type="subcellular location">
    <subcellularLocation>
        <location evidence="3">Cytoplasm</location>
    </subcellularLocation>
    <subcellularLocation>
        <location evidence="3">Nucleus</location>
    </subcellularLocation>
</comment>
<sequence length="195" mass="21203">MADTLVAARGAQPAPAYGLEAITRNWENQKASTGTTLMAVQFDWGVVLGADSRTTTESYIANRVTDKLTPIHDRIFCCRSGSAADSQAVALGFHSIELNEPPGVHTSASLFKEMSYRYPEDLTAGIIITGWDPQEGGQLSLWPWSGTAPAEGLSVCSVVQEEHTSAEETFLPECAFFIPQGFQCLPKDEILYLKD</sequence>
<keyword evidence="1 3" id="KW-0963">Cytoplasm</keyword>
<evidence type="ECO:0000256" key="1">
    <source>
        <dbReference type="ARBA" id="ARBA00022490"/>
    </source>
</evidence>
<dbReference type="PANTHER" id="PTHR32194">
    <property type="entry name" value="METALLOPROTEASE TLDD"/>
    <property type="match status" value="1"/>
</dbReference>
<organism evidence="4 5">
    <name type="scientific">Phocoena sinus</name>
    <name type="common">Vaquita</name>
    <dbReference type="NCBI Taxonomy" id="42100"/>
    <lineage>
        <taxon>Eukaryota</taxon>
        <taxon>Metazoa</taxon>
        <taxon>Chordata</taxon>
        <taxon>Craniata</taxon>
        <taxon>Vertebrata</taxon>
        <taxon>Euteleostomi</taxon>
        <taxon>Mammalia</taxon>
        <taxon>Eutheria</taxon>
        <taxon>Laurasiatheria</taxon>
        <taxon>Artiodactyla</taxon>
        <taxon>Whippomorpha</taxon>
        <taxon>Cetacea</taxon>
        <taxon>Odontoceti</taxon>
        <taxon>Phocoenidae</taxon>
        <taxon>Phocoena</taxon>
    </lineage>
</organism>
<dbReference type="GeneTree" id="ENSGT00940000155114"/>
<dbReference type="GO" id="GO:0051603">
    <property type="term" value="P:proteolysis involved in protein catabolic process"/>
    <property type="evidence" value="ECO:0007669"/>
    <property type="project" value="InterPro"/>
</dbReference>
<dbReference type="GO" id="GO:0005839">
    <property type="term" value="C:proteasome core complex"/>
    <property type="evidence" value="ECO:0007669"/>
    <property type="project" value="InterPro"/>
</dbReference>
<dbReference type="PROSITE" id="PS00854">
    <property type="entry name" value="PROTEASOME_BETA_1"/>
    <property type="match status" value="1"/>
</dbReference>
<name>A0A8C9E4R8_PHOSS</name>
<dbReference type="InterPro" id="IPR001353">
    <property type="entry name" value="Proteasome_sua/b"/>
</dbReference>
<comment type="function">
    <text evidence="3">Component of the proteasome, a multicatalytic proteinase complex which is characterized by its ability to cleave peptides with Arg, Phe, Tyr, Leu, and Glu adjacent to the leaving group at neutral or slightly basic pH. The proteasome has an ATP-dependent proteolytic activity.</text>
</comment>
<dbReference type="Gene3D" id="3.60.20.10">
    <property type="entry name" value="Glutamine Phosphoribosylpyrophosphate, subunit 1, domain 1"/>
    <property type="match status" value="1"/>
</dbReference>
<dbReference type="GO" id="GO:0005634">
    <property type="term" value="C:nucleus"/>
    <property type="evidence" value="ECO:0007669"/>
    <property type="project" value="UniProtKB-SubCell"/>
</dbReference>
<keyword evidence="2 3" id="KW-0647">Proteasome</keyword>
<evidence type="ECO:0000313" key="5">
    <source>
        <dbReference type="Proteomes" id="UP000694554"/>
    </source>
</evidence>
<dbReference type="InterPro" id="IPR023333">
    <property type="entry name" value="Proteasome_suB-type"/>
</dbReference>
<accession>A0A8C9E4R8</accession>
<evidence type="ECO:0000313" key="4">
    <source>
        <dbReference type="Ensembl" id="ENSPSNP00000017618.1"/>
    </source>
</evidence>
<evidence type="ECO:0000256" key="3">
    <source>
        <dbReference type="RuleBase" id="RU004203"/>
    </source>
</evidence>
<dbReference type="Ensembl" id="ENSPSNT00000019851.1">
    <property type="protein sequence ID" value="ENSPSNP00000017618.1"/>
    <property type="gene ID" value="ENSPSNG00000012944.1"/>
</dbReference>
<dbReference type="GO" id="GO:0005737">
    <property type="term" value="C:cytoplasm"/>
    <property type="evidence" value="ECO:0007669"/>
    <property type="project" value="UniProtKB-SubCell"/>
</dbReference>
<keyword evidence="3" id="KW-0539">Nucleus</keyword>
<protein>
    <recommendedName>
        <fullName evidence="3">Proteasome subunit beta</fullName>
    </recommendedName>
</protein>
<dbReference type="Pfam" id="PF00227">
    <property type="entry name" value="Proteasome"/>
    <property type="match status" value="1"/>
</dbReference>